<gene>
    <name evidence="2" type="ORF">ABEG18_23055</name>
</gene>
<dbReference type="SUPFAM" id="SSF158682">
    <property type="entry name" value="TerB-like"/>
    <property type="match status" value="1"/>
</dbReference>
<dbReference type="InterPro" id="IPR007791">
    <property type="entry name" value="DjlA_N"/>
</dbReference>
<reference evidence="2" key="1">
    <citation type="submission" date="2024-05" db="EMBL/GenBank/DDBJ databases">
        <authorList>
            <person name="Kim S."/>
            <person name="Heo J."/>
            <person name="Choi H."/>
            <person name="Choi Y."/>
            <person name="Kwon S.-W."/>
            <person name="Kim Y."/>
        </authorList>
    </citation>
    <scope>NUCLEOTIDE SEQUENCE</scope>
    <source>
        <strain evidence="2">KACC 23698</strain>
    </source>
</reference>
<name>A0AAU7JEU0_9HYPH</name>
<organism evidence="2">
    <name type="scientific">Alsobacter sp. KACC 23698</name>
    <dbReference type="NCBI Taxonomy" id="3149229"/>
    <lineage>
        <taxon>Bacteria</taxon>
        <taxon>Pseudomonadati</taxon>
        <taxon>Pseudomonadota</taxon>
        <taxon>Alphaproteobacteria</taxon>
        <taxon>Hyphomicrobiales</taxon>
        <taxon>Alsobacteraceae</taxon>
        <taxon>Alsobacter</taxon>
    </lineage>
</organism>
<dbReference type="EMBL" id="CP157484">
    <property type="protein sequence ID" value="XBO38544.1"/>
    <property type="molecule type" value="Genomic_DNA"/>
</dbReference>
<accession>A0AAU7JEU0</accession>
<feature type="domain" description="Co-chaperone DjlA N-terminal" evidence="1">
    <location>
        <begin position="30"/>
        <end position="145"/>
    </location>
</feature>
<evidence type="ECO:0000313" key="2">
    <source>
        <dbReference type="EMBL" id="XBO38544.1"/>
    </source>
</evidence>
<dbReference type="Gene3D" id="1.10.3680.10">
    <property type="entry name" value="TerB-like"/>
    <property type="match status" value="1"/>
</dbReference>
<dbReference type="InterPro" id="IPR029024">
    <property type="entry name" value="TerB-like"/>
</dbReference>
<protein>
    <submittedName>
        <fullName evidence="2">TerB family tellurite resistance protein</fullName>
    </submittedName>
</protein>
<dbReference type="CDD" id="cd07313">
    <property type="entry name" value="terB_like_2"/>
    <property type="match status" value="1"/>
</dbReference>
<sequence length="152" mass="16188">MLKALSHFFDALVGAAPRKATPPVDDRLLTAAAVLVHVAQVDGTLTDAERLWLLNTVQARTGLADDAAERFVAQASRRDLEAGDVAETLSNLRRSLDAGQKRELVAMMWRMALADGSIHEFEDTLISRACELLDVGPADAAAIRAAEGAPAA</sequence>
<proteinExistence type="predicted"/>
<dbReference type="AlphaFoldDB" id="A0AAU7JEU0"/>
<evidence type="ECO:0000259" key="1">
    <source>
        <dbReference type="Pfam" id="PF05099"/>
    </source>
</evidence>
<dbReference type="RefSeq" id="WP_406855383.1">
    <property type="nucleotide sequence ID" value="NZ_CP157484.1"/>
</dbReference>
<dbReference type="Pfam" id="PF05099">
    <property type="entry name" value="TerB"/>
    <property type="match status" value="1"/>
</dbReference>